<dbReference type="EMBL" id="VMAF01001735">
    <property type="protein sequence ID" value="MDR8434719.1"/>
    <property type="molecule type" value="Genomic_DNA"/>
</dbReference>
<evidence type="ECO:0000313" key="1">
    <source>
        <dbReference type="EMBL" id="MDR8434719.1"/>
    </source>
</evidence>
<proteinExistence type="predicted"/>
<feature type="non-terminal residue" evidence="1">
    <location>
        <position position="43"/>
    </location>
</feature>
<sequence>MSGIIAFFRASPPKAGAAFDEHRFRRVRWQTFIAMTLAYVTFY</sequence>
<name>A0ABD5DX29_ACIBA</name>
<protein>
    <submittedName>
        <fullName evidence="1">MFS transporter</fullName>
    </submittedName>
</protein>
<organism evidence="1">
    <name type="scientific">Acinetobacter baumannii</name>
    <dbReference type="NCBI Taxonomy" id="470"/>
    <lineage>
        <taxon>Bacteria</taxon>
        <taxon>Pseudomonadati</taxon>
        <taxon>Pseudomonadota</taxon>
        <taxon>Gammaproteobacteria</taxon>
        <taxon>Moraxellales</taxon>
        <taxon>Moraxellaceae</taxon>
        <taxon>Acinetobacter</taxon>
        <taxon>Acinetobacter calcoaceticus/baumannii complex</taxon>
    </lineage>
</organism>
<dbReference type="AlphaFoldDB" id="A0ABD5DX29"/>
<reference evidence="1" key="1">
    <citation type="submission" date="2019-07" db="EMBL/GenBank/DDBJ databases">
        <title>Biological characteristics of mucoid Acinetobacter baumannii from a general hospital in China.</title>
        <authorList>
            <person name="Hua X."/>
            <person name="Yu Y."/>
        </authorList>
    </citation>
    <scope>NUCLEOTIDE SEQUENCE</scope>
    <source>
        <strain evidence="1">N8</strain>
    </source>
</reference>
<accession>A0ABD5DX29</accession>
<gene>
    <name evidence="1" type="ORF">FPK63_27160</name>
</gene>
<comment type="caution">
    <text evidence="1">The sequence shown here is derived from an EMBL/GenBank/DDBJ whole genome shotgun (WGS) entry which is preliminary data.</text>
</comment>